<evidence type="ECO:0000313" key="2">
    <source>
        <dbReference type="Proteomes" id="UP000027138"/>
    </source>
</evidence>
<organism evidence="1 2">
    <name type="scientific">Jatropha curcas</name>
    <name type="common">Barbados nut</name>
    <dbReference type="NCBI Taxonomy" id="180498"/>
    <lineage>
        <taxon>Eukaryota</taxon>
        <taxon>Viridiplantae</taxon>
        <taxon>Streptophyta</taxon>
        <taxon>Embryophyta</taxon>
        <taxon>Tracheophyta</taxon>
        <taxon>Spermatophyta</taxon>
        <taxon>Magnoliopsida</taxon>
        <taxon>eudicotyledons</taxon>
        <taxon>Gunneridae</taxon>
        <taxon>Pentapetalae</taxon>
        <taxon>rosids</taxon>
        <taxon>fabids</taxon>
        <taxon>Malpighiales</taxon>
        <taxon>Euphorbiaceae</taxon>
        <taxon>Crotonoideae</taxon>
        <taxon>Jatropheae</taxon>
        <taxon>Jatropha</taxon>
    </lineage>
</organism>
<accession>A0A067J8Q4</accession>
<proteinExistence type="predicted"/>
<dbReference type="EMBL" id="KK920209">
    <property type="protein sequence ID" value="KDP20092.1"/>
    <property type="molecule type" value="Genomic_DNA"/>
</dbReference>
<name>A0A067J8Q4_JATCU</name>
<gene>
    <name evidence="1" type="ORF">JCGZ_05861</name>
</gene>
<sequence length="216" mass="24918">MDESGAILCYISSLKDMLDQVNEEIEANIQITREIESEIVKCTELESTFFARESELTKTLYVSQFEINGLVSVTNEARKSVKLLEEELCSLRTKREEMLKGMNNKREQFSMLCLEFQRDIDKGENNELVKLLSEKELFENEISLMDQKNDALKNSMLAFVEEVLQDLQDSNSGNGYYYTYPGYPLLLLFKGIIASNPPCFSIFLFLLTAFHFHLVL</sequence>
<dbReference type="AlphaFoldDB" id="A0A067J8Q4"/>
<dbReference type="Proteomes" id="UP000027138">
    <property type="component" value="Unassembled WGS sequence"/>
</dbReference>
<reference evidence="1 2" key="1">
    <citation type="journal article" date="2014" name="PLoS ONE">
        <title>Global Analysis of Gene Expression Profiles in Physic Nut (Jatropha curcas L.) Seedlings Exposed to Salt Stress.</title>
        <authorList>
            <person name="Zhang L."/>
            <person name="Zhang C."/>
            <person name="Wu P."/>
            <person name="Chen Y."/>
            <person name="Li M."/>
            <person name="Jiang H."/>
            <person name="Wu G."/>
        </authorList>
    </citation>
    <scope>NUCLEOTIDE SEQUENCE [LARGE SCALE GENOMIC DNA]</scope>
    <source>
        <strain evidence="2">cv. GZQX0401</strain>
        <tissue evidence="1">Young leaves</tissue>
    </source>
</reference>
<dbReference type="OrthoDB" id="780314at2759"/>
<evidence type="ECO:0000313" key="1">
    <source>
        <dbReference type="EMBL" id="KDP20092.1"/>
    </source>
</evidence>
<protein>
    <submittedName>
        <fullName evidence="1">Uncharacterized protein</fullName>
    </submittedName>
</protein>
<keyword evidence="2" id="KW-1185">Reference proteome</keyword>